<dbReference type="InterPro" id="IPR002181">
    <property type="entry name" value="Fibrinogen_a/b/g_C_dom"/>
</dbReference>
<dbReference type="GO" id="GO:0005615">
    <property type="term" value="C:extracellular space"/>
    <property type="evidence" value="ECO:0007669"/>
    <property type="project" value="TreeGrafter"/>
</dbReference>
<evidence type="ECO:0000313" key="2">
    <source>
        <dbReference type="EMBL" id="KAK3865887.1"/>
    </source>
</evidence>
<dbReference type="InterPro" id="IPR014716">
    <property type="entry name" value="Fibrinogen_a/b/g_C_1"/>
</dbReference>
<dbReference type="SMART" id="SM00186">
    <property type="entry name" value="FBG"/>
    <property type="match status" value="1"/>
</dbReference>
<sequence length="328" mass="37209">MLSTRSALPSTVMITKCQCVLVVLAVLSVVIVNTTNTTSDTYPQLVPFPLQNIATSLGQLTSVLQDIRNEMRNNDETMKDIHNVIRASRPPIQRHSGRILEAGDITRPRHCQDLLKDGDRGRGVRQVYPFPGRPHDVADVYCDHNTDGGGWLVFQRRLNLPTREDFNRTWIEYQLGFGNMSGEFWAGLDIVHVLTSSSLQQLRIDMGNWEDEYRWVKYGVFKLGPSQDNYRLTIGRCSGDTGDNLEYHNGQQFSTYDADHDTNSGGNCAMVRGSGWWFKNCETCNLNGLPHEGEYLSEHDEGIHWDTWMGDTYSMKTVTMMIKPALVK</sequence>
<dbReference type="AlphaFoldDB" id="A0AAE1F268"/>
<dbReference type="Gene3D" id="3.90.215.10">
    <property type="entry name" value="Gamma Fibrinogen, chain A, domain 1"/>
    <property type="match status" value="1"/>
</dbReference>
<proteinExistence type="predicted"/>
<reference evidence="2" key="1">
    <citation type="submission" date="2023-10" db="EMBL/GenBank/DDBJ databases">
        <title>Genome assemblies of two species of porcelain crab, Petrolisthes cinctipes and Petrolisthes manimaculis (Anomura: Porcellanidae).</title>
        <authorList>
            <person name="Angst P."/>
        </authorList>
    </citation>
    <scope>NUCLEOTIDE SEQUENCE</scope>
    <source>
        <strain evidence="2">PB745_01</strain>
        <tissue evidence="2">Gill</tissue>
    </source>
</reference>
<dbReference type="PANTHER" id="PTHR19143">
    <property type="entry name" value="FIBRINOGEN/TENASCIN/ANGIOPOEITIN"/>
    <property type="match status" value="1"/>
</dbReference>
<accession>A0AAE1F268</accession>
<dbReference type="InterPro" id="IPR050373">
    <property type="entry name" value="Fibrinogen_C-term_domain"/>
</dbReference>
<dbReference type="PROSITE" id="PS51406">
    <property type="entry name" value="FIBRINOGEN_C_2"/>
    <property type="match status" value="1"/>
</dbReference>
<dbReference type="Proteomes" id="UP001286313">
    <property type="component" value="Unassembled WGS sequence"/>
</dbReference>
<comment type="caution">
    <text evidence="2">The sequence shown here is derived from an EMBL/GenBank/DDBJ whole genome shotgun (WGS) entry which is preliminary data.</text>
</comment>
<keyword evidence="3" id="KW-1185">Reference proteome</keyword>
<protein>
    <recommendedName>
        <fullName evidence="1">Fibrinogen C-terminal domain-containing protein</fullName>
    </recommendedName>
</protein>
<evidence type="ECO:0000313" key="3">
    <source>
        <dbReference type="Proteomes" id="UP001286313"/>
    </source>
</evidence>
<dbReference type="EMBL" id="JAWQEG010003506">
    <property type="protein sequence ID" value="KAK3865887.1"/>
    <property type="molecule type" value="Genomic_DNA"/>
</dbReference>
<dbReference type="InterPro" id="IPR036056">
    <property type="entry name" value="Fibrinogen-like_C"/>
</dbReference>
<name>A0AAE1F268_PETCI</name>
<feature type="domain" description="Fibrinogen C-terminal" evidence="1">
    <location>
        <begin position="102"/>
        <end position="326"/>
    </location>
</feature>
<dbReference type="Pfam" id="PF00147">
    <property type="entry name" value="Fibrinogen_C"/>
    <property type="match status" value="1"/>
</dbReference>
<gene>
    <name evidence="2" type="ORF">Pcinc_028535</name>
</gene>
<evidence type="ECO:0000259" key="1">
    <source>
        <dbReference type="PROSITE" id="PS51406"/>
    </source>
</evidence>
<dbReference type="CDD" id="cd00087">
    <property type="entry name" value="FReD"/>
    <property type="match status" value="1"/>
</dbReference>
<organism evidence="2 3">
    <name type="scientific">Petrolisthes cinctipes</name>
    <name type="common">Flat porcelain crab</name>
    <dbReference type="NCBI Taxonomy" id="88211"/>
    <lineage>
        <taxon>Eukaryota</taxon>
        <taxon>Metazoa</taxon>
        <taxon>Ecdysozoa</taxon>
        <taxon>Arthropoda</taxon>
        <taxon>Crustacea</taxon>
        <taxon>Multicrustacea</taxon>
        <taxon>Malacostraca</taxon>
        <taxon>Eumalacostraca</taxon>
        <taxon>Eucarida</taxon>
        <taxon>Decapoda</taxon>
        <taxon>Pleocyemata</taxon>
        <taxon>Anomura</taxon>
        <taxon>Galatheoidea</taxon>
        <taxon>Porcellanidae</taxon>
        <taxon>Petrolisthes</taxon>
    </lineage>
</organism>
<dbReference type="SUPFAM" id="SSF56496">
    <property type="entry name" value="Fibrinogen C-terminal domain-like"/>
    <property type="match status" value="1"/>
</dbReference>